<dbReference type="InterPro" id="IPR052748">
    <property type="entry name" value="ISR_Activator"/>
</dbReference>
<comment type="caution">
    <text evidence="1">The sequence shown here is derived from an EMBL/GenBank/DDBJ whole genome shotgun (WGS) entry which is preliminary data.</text>
</comment>
<dbReference type="Gene3D" id="1.25.40.10">
    <property type="entry name" value="Tetratricopeptide repeat domain"/>
    <property type="match status" value="1"/>
</dbReference>
<gene>
    <name evidence="1" type="ORF">RhiirC2_748657</name>
</gene>
<evidence type="ECO:0000313" key="1">
    <source>
        <dbReference type="EMBL" id="PKK69324.1"/>
    </source>
</evidence>
<dbReference type="Proteomes" id="UP000233469">
    <property type="component" value="Unassembled WGS sequence"/>
</dbReference>
<dbReference type="PANTHER" id="PTHR45011">
    <property type="entry name" value="DAP3-BINDING CELL DEATH ENHANCER 1"/>
    <property type="match status" value="1"/>
</dbReference>
<dbReference type="InterPro" id="IPR011990">
    <property type="entry name" value="TPR-like_helical_dom_sf"/>
</dbReference>
<evidence type="ECO:0000313" key="2">
    <source>
        <dbReference type="Proteomes" id="UP000233469"/>
    </source>
</evidence>
<proteinExistence type="predicted"/>
<dbReference type="AlphaFoldDB" id="A0A2N1N633"/>
<name>A0A2N1N633_9GLOM</name>
<dbReference type="Pfam" id="PF08238">
    <property type="entry name" value="Sel1"/>
    <property type="match status" value="2"/>
</dbReference>
<dbReference type="PANTHER" id="PTHR45011:SF1">
    <property type="entry name" value="DAP3-BINDING CELL DEATH ENHANCER 1"/>
    <property type="match status" value="1"/>
</dbReference>
<dbReference type="EMBL" id="LLXL01000740">
    <property type="protein sequence ID" value="PKK69324.1"/>
    <property type="molecule type" value="Genomic_DNA"/>
</dbReference>
<protein>
    <submittedName>
        <fullName evidence="1">HCP-like protein</fullName>
    </submittedName>
</protein>
<dbReference type="SMART" id="SM00671">
    <property type="entry name" value="SEL1"/>
    <property type="match status" value="2"/>
</dbReference>
<organism evidence="1 2">
    <name type="scientific">Rhizophagus irregularis</name>
    <dbReference type="NCBI Taxonomy" id="588596"/>
    <lineage>
        <taxon>Eukaryota</taxon>
        <taxon>Fungi</taxon>
        <taxon>Fungi incertae sedis</taxon>
        <taxon>Mucoromycota</taxon>
        <taxon>Glomeromycotina</taxon>
        <taxon>Glomeromycetes</taxon>
        <taxon>Glomerales</taxon>
        <taxon>Glomeraceae</taxon>
        <taxon>Rhizophagus</taxon>
    </lineage>
</organism>
<reference evidence="1 2" key="2">
    <citation type="submission" date="2017-10" db="EMBL/GenBank/DDBJ databases">
        <title>Extensive intraspecific genome diversity in a model arbuscular mycorrhizal fungus.</title>
        <authorList>
            <person name="Chen E.C.H."/>
            <person name="Morin E."/>
            <person name="Baudet D."/>
            <person name="Noel J."/>
            <person name="Ndikumana S."/>
            <person name="Charron P."/>
            <person name="St-Onge C."/>
            <person name="Giorgi J."/>
            <person name="Grigoriev I.V."/>
            <person name="Roux C."/>
            <person name="Martin F.M."/>
            <person name="Corradi N."/>
        </authorList>
    </citation>
    <scope>NUCLEOTIDE SEQUENCE [LARGE SCALE GENOMIC DNA]</scope>
    <source>
        <strain evidence="1 2">C2</strain>
    </source>
</reference>
<dbReference type="VEuPathDB" id="FungiDB:FUN_005498"/>
<dbReference type="InterPro" id="IPR006597">
    <property type="entry name" value="Sel1-like"/>
</dbReference>
<reference evidence="1 2" key="1">
    <citation type="submission" date="2016-04" db="EMBL/GenBank/DDBJ databases">
        <title>Genome analyses suggest a sexual origin of heterokaryosis in a supposedly ancient asexual fungus.</title>
        <authorList>
            <person name="Ropars J."/>
            <person name="Sedzielewska K."/>
            <person name="Noel J."/>
            <person name="Charron P."/>
            <person name="Farinelli L."/>
            <person name="Marton T."/>
            <person name="Kruger M."/>
            <person name="Pelin A."/>
            <person name="Brachmann A."/>
            <person name="Corradi N."/>
        </authorList>
    </citation>
    <scope>NUCLEOTIDE SEQUENCE [LARGE SCALE GENOMIC DNA]</scope>
    <source>
        <strain evidence="1 2">C2</strain>
    </source>
</reference>
<dbReference type="SUPFAM" id="SSF81901">
    <property type="entry name" value="HCP-like"/>
    <property type="match status" value="1"/>
</dbReference>
<accession>A0A2N1N633</accession>
<sequence length="80" mass="9250">MYHNGKGVDIDYKKAFELYYKAANSGSKNAQYNLALMYEYGEGVKRNINLAIDWCEKSANQGNQEAQDRLEKLYQAYVLE</sequence>